<feature type="domain" description="Peptidase M14" evidence="4">
    <location>
        <begin position="10"/>
        <end position="309"/>
    </location>
</feature>
<proteinExistence type="inferred from homology"/>
<dbReference type="Pfam" id="PF00246">
    <property type="entry name" value="Peptidase_M14"/>
    <property type="match status" value="1"/>
</dbReference>
<comment type="caution">
    <text evidence="3">Lacks conserved residue(s) required for the propagation of feature annotation.</text>
</comment>
<gene>
    <name evidence="5" type="ORF">SYV04_03120</name>
</gene>
<evidence type="ECO:0000256" key="2">
    <source>
        <dbReference type="ARBA" id="ARBA00005988"/>
    </source>
</evidence>
<sequence length="495" mass="54758">MRPLTRAESSGWTETSLHADVLAFLSQLSHPLLHRTSFGVSPEGRELPLLVLSAHGVKTPEDARRLGLPTVLVVNGIHAGEVEGKEASLMLVGDLLDGKYPGLLERITLLVVPLFNPDGNDRIDPKNRALDISKLHGQIGPVRGVGTRTNASGVNLNRDYLRQSAGEMRLLQSRVAQPWEPDLTIDCHATNGSVHRFHLTYDVPHPFDSCRPEPIELMRDQFLPELTRRVRAGSGRETFFYGNFVEDEGGTGEGWMTYTHHPRFGSNYRGLTGRCDILFEAYAYLPFEERVATTYQLLVEALQLAGERGEDIRSVVRAAETPRERIAVRYRLEPHAAPARILTREPRTLEGAPVEKTLPHLARFVGTHFVDRPWAYAVPEPVGKLLAQHGLRTRVLERAVPAAVEVPVIEEAREADGRAILEAAGELLVRARHERGTQNLPAGTWLVETGQRLGAIAVYLCEAESDDGLFASGIIPRPQPGERFPALRVLEPIGG</sequence>
<evidence type="ECO:0000256" key="1">
    <source>
        <dbReference type="ARBA" id="ARBA00001947"/>
    </source>
</evidence>
<keyword evidence="6" id="KW-1185">Reference proteome</keyword>
<dbReference type="Gene3D" id="3.40.630.10">
    <property type="entry name" value="Zn peptidases"/>
    <property type="match status" value="1"/>
</dbReference>
<protein>
    <submittedName>
        <fullName evidence="5">M14 family metallopeptidase</fullName>
    </submittedName>
</protein>
<dbReference type="SMART" id="SM00631">
    <property type="entry name" value="Zn_pept"/>
    <property type="match status" value="1"/>
</dbReference>
<dbReference type="RefSeq" id="WP_321544062.1">
    <property type="nucleotide sequence ID" value="NZ_JAXIVS010000001.1"/>
</dbReference>
<dbReference type="SUPFAM" id="SSF53187">
    <property type="entry name" value="Zn-dependent exopeptidases"/>
    <property type="match status" value="1"/>
</dbReference>
<dbReference type="Proteomes" id="UP001291309">
    <property type="component" value="Unassembled WGS sequence"/>
</dbReference>
<comment type="similarity">
    <text evidence="2 3">Belongs to the peptidase M14 family.</text>
</comment>
<evidence type="ECO:0000313" key="6">
    <source>
        <dbReference type="Proteomes" id="UP001291309"/>
    </source>
</evidence>
<dbReference type="PANTHER" id="PTHR11705:SF145">
    <property type="entry name" value="PEPTIDASE M14 CARBOXYPEPTIDASE A DOMAIN-CONTAINING PROTEIN"/>
    <property type="match status" value="1"/>
</dbReference>
<dbReference type="CDD" id="cd06241">
    <property type="entry name" value="M14-like"/>
    <property type="match status" value="1"/>
</dbReference>
<reference evidence="5 6" key="1">
    <citation type="submission" date="2023-12" db="EMBL/GenBank/DDBJ databases">
        <title>the genome sequence of Hyalangium sp. s54d21.</title>
        <authorList>
            <person name="Zhang X."/>
        </authorList>
    </citation>
    <scope>NUCLEOTIDE SEQUENCE [LARGE SCALE GENOMIC DNA]</scope>
    <source>
        <strain evidence="6">s54d21</strain>
    </source>
</reference>
<comment type="caution">
    <text evidence="5">The sequence shown here is derived from an EMBL/GenBank/DDBJ whole genome shotgun (WGS) entry which is preliminary data.</text>
</comment>
<evidence type="ECO:0000313" key="5">
    <source>
        <dbReference type="EMBL" id="MDY7225351.1"/>
    </source>
</evidence>
<name>A0ABU5GVY4_9BACT</name>
<evidence type="ECO:0000259" key="4">
    <source>
        <dbReference type="PROSITE" id="PS52035"/>
    </source>
</evidence>
<organism evidence="5 6">
    <name type="scientific">Hyalangium rubrum</name>
    <dbReference type="NCBI Taxonomy" id="3103134"/>
    <lineage>
        <taxon>Bacteria</taxon>
        <taxon>Pseudomonadati</taxon>
        <taxon>Myxococcota</taxon>
        <taxon>Myxococcia</taxon>
        <taxon>Myxococcales</taxon>
        <taxon>Cystobacterineae</taxon>
        <taxon>Archangiaceae</taxon>
        <taxon>Hyalangium</taxon>
    </lineage>
</organism>
<dbReference type="PROSITE" id="PS52035">
    <property type="entry name" value="PEPTIDASE_M14"/>
    <property type="match status" value="1"/>
</dbReference>
<dbReference type="InterPro" id="IPR000834">
    <property type="entry name" value="Peptidase_M14"/>
</dbReference>
<comment type="cofactor">
    <cofactor evidence="1">
        <name>Zn(2+)</name>
        <dbReference type="ChEBI" id="CHEBI:29105"/>
    </cofactor>
</comment>
<evidence type="ECO:0000256" key="3">
    <source>
        <dbReference type="PROSITE-ProRule" id="PRU01379"/>
    </source>
</evidence>
<dbReference type="PANTHER" id="PTHR11705">
    <property type="entry name" value="PROTEASE FAMILY M14 CARBOXYPEPTIDASE A,B"/>
    <property type="match status" value="1"/>
</dbReference>
<accession>A0ABU5GVY4</accession>
<dbReference type="EMBL" id="JAXIVS010000001">
    <property type="protein sequence ID" value="MDY7225351.1"/>
    <property type="molecule type" value="Genomic_DNA"/>
</dbReference>